<dbReference type="GO" id="GO:0003729">
    <property type="term" value="F:mRNA binding"/>
    <property type="evidence" value="ECO:0007669"/>
    <property type="project" value="TreeGrafter"/>
</dbReference>
<dbReference type="GO" id="GO:0005634">
    <property type="term" value="C:nucleus"/>
    <property type="evidence" value="ECO:0007669"/>
    <property type="project" value="TreeGrafter"/>
</dbReference>
<dbReference type="SUPFAM" id="SSF54928">
    <property type="entry name" value="RNA-binding domain, RBD"/>
    <property type="match status" value="2"/>
</dbReference>
<dbReference type="PANTHER" id="PTHR23003:SF51">
    <property type="entry name" value="SERINE-ARGININE PROTEIN 55"/>
    <property type="match status" value="1"/>
</dbReference>
<proteinExistence type="predicted"/>
<dbReference type="InterPro" id="IPR050374">
    <property type="entry name" value="RRT5_SRSF_SR"/>
</dbReference>
<feature type="region of interest" description="Disordered" evidence="3">
    <location>
        <begin position="315"/>
        <end position="493"/>
    </location>
</feature>
<gene>
    <name evidence="5" type="ORF">LEMA_P062390.1</name>
</gene>
<dbReference type="Pfam" id="PF00076">
    <property type="entry name" value="RRM_1"/>
    <property type="match status" value="1"/>
</dbReference>
<feature type="compositionally biased region" description="Basic and acidic residues" evidence="3">
    <location>
        <begin position="387"/>
        <end position="407"/>
    </location>
</feature>
<evidence type="ECO:0000313" key="5">
    <source>
        <dbReference type="EMBL" id="CBX91205.1"/>
    </source>
</evidence>
<dbReference type="STRING" id="985895.E4ZI62"/>
<dbReference type="InParanoid" id="E4ZI62"/>
<protein>
    <recommendedName>
        <fullName evidence="4">RRM domain-containing protein</fullName>
    </recommendedName>
</protein>
<dbReference type="SMART" id="SM00360">
    <property type="entry name" value="RRM"/>
    <property type="match status" value="2"/>
</dbReference>
<dbReference type="InterPro" id="IPR000504">
    <property type="entry name" value="RRM_dom"/>
</dbReference>
<name>E4ZI62_LEPMJ</name>
<accession>E4ZI62</accession>
<dbReference type="GO" id="GO:0005737">
    <property type="term" value="C:cytoplasm"/>
    <property type="evidence" value="ECO:0007669"/>
    <property type="project" value="TreeGrafter"/>
</dbReference>
<dbReference type="VEuPathDB" id="FungiDB:LEMA_P062390.1"/>
<feature type="domain" description="RRM" evidence="4">
    <location>
        <begin position="137"/>
        <end position="209"/>
    </location>
</feature>
<evidence type="ECO:0000313" key="6">
    <source>
        <dbReference type="Proteomes" id="UP000002668"/>
    </source>
</evidence>
<evidence type="ECO:0000259" key="4">
    <source>
        <dbReference type="PROSITE" id="PS50102"/>
    </source>
</evidence>
<dbReference type="OMA" id="EGVAWQE"/>
<dbReference type="EMBL" id="FP929065">
    <property type="protein sequence ID" value="CBX91205.1"/>
    <property type="molecule type" value="Genomic_DNA"/>
</dbReference>
<feature type="compositionally biased region" description="Basic and acidic residues" evidence="3">
    <location>
        <begin position="344"/>
        <end position="353"/>
    </location>
</feature>
<evidence type="ECO:0000256" key="1">
    <source>
        <dbReference type="ARBA" id="ARBA00022884"/>
    </source>
</evidence>
<evidence type="ECO:0000256" key="2">
    <source>
        <dbReference type="PROSITE-ProRule" id="PRU00176"/>
    </source>
</evidence>
<dbReference type="eggNOG" id="KOG0106">
    <property type="taxonomic scope" value="Eukaryota"/>
</dbReference>
<dbReference type="HOGENOM" id="CLU_012062_34_5_1"/>
<dbReference type="AlphaFoldDB" id="E4ZI62"/>
<dbReference type="InterPro" id="IPR035979">
    <property type="entry name" value="RBD_domain_sf"/>
</dbReference>
<dbReference type="PROSITE" id="PS50102">
    <property type="entry name" value="RRM"/>
    <property type="match status" value="1"/>
</dbReference>
<dbReference type="InterPro" id="IPR012677">
    <property type="entry name" value="Nucleotide-bd_a/b_plait_sf"/>
</dbReference>
<dbReference type="OrthoDB" id="1099063at2759"/>
<feature type="compositionally biased region" description="Pro residues" evidence="3">
    <location>
        <begin position="325"/>
        <end position="334"/>
    </location>
</feature>
<dbReference type="Gene3D" id="3.30.70.330">
    <property type="match status" value="2"/>
</dbReference>
<sequence length="493" mass="55172">MRQWHSPLHSPLHLQCAIFALARRVPRPFESSLGSLRRPYSSSRISSAANCLQGTTQPPVLASVGHLPARLWFLLLRAAQVFSIIHCRVLLSPPGRRLPSSLSRRVNSGGHDARSFAGLPAFGTFFSPATMTEVSSTRLYLGNLPRSATKADVEAHFQTHGTGEITEVKLMNGFGFIEYKDPMDARDVVPAFHGSDFMGERLIVQFARGSRARNENFTPHERVPPRPRRTPYRMRITSLPVETSWQDLKDFARQSGLDVVYSEVGRERDGTGSVLYMSALARPRLTCACRFVEYETAADLKAAVEKLDRREFKGQEVGCTEDVSDPPPPPPYKPRAPYGGPGGPDDRGRDRYRSRSPMGRRGGGGGYPPAPYDDYYDRRGPPRGYSPRRDDYRRRTPPREFYDRREGGYGGRSPPRGRIPDEYGPPRARYPDDPYDARAGPPPRRYDDPYMNGGGRPYEAGRPPSPRGARPRSPGGRPPYDPAAADYPPRGRY</sequence>
<organism evidence="6">
    <name type="scientific">Leptosphaeria maculans (strain JN3 / isolate v23.1.3 / race Av1-4-5-6-7-8)</name>
    <name type="common">Blackleg fungus</name>
    <name type="synonym">Phoma lingam</name>
    <dbReference type="NCBI Taxonomy" id="985895"/>
    <lineage>
        <taxon>Eukaryota</taxon>
        <taxon>Fungi</taxon>
        <taxon>Dikarya</taxon>
        <taxon>Ascomycota</taxon>
        <taxon>Pezizomycotina</taxon>
        <taxon>Dothideomycetes</taxon>
        <taxon>Pleosporomycetidae</taxon>
        <taxon>Pleosporales</taxon>
        <taxon>Pleosporineae</taxon>
        <taxon>Leptosphaeriaceae</taxon>
        <taxon>Plenodomus</taxon>
        <taxon>Plenodomus lingam/Leptosphaeria maculans species complex</taxon>
    </lineage>
</organism>
<dbReference type="PANTHER" id="PTHR23003">
    <property type="entry name" value="RNA RECOGNITION MOTIF RRM DOMAIN CONTAINING PROTEIN"/>
    <property type="match status" value="1"/>
</dbReference>
<reference evidence="6" key="1">
    <citation type="journal article" date="2011" name="Nat. Commun.">
        <title>Effector diversification within compartments of the Leptosphaeria maculans genome affected by Repeat-Induced Point mutations.</title>
        <authorList>
            <person name="Rouxel T."/>
            <person name="Grandaubert J."/>
            <person name="Hane J.K."/>
            <person name="Hoede C."/>
            <person name="van de Wouw A.P."/>
            <person name="Couloux A."/>
            <person name="Dominguez V."/>
            <person name="Anthouard V."/>
            <person name="Bally P."/>
            <person name="Bourras S."/>
            <person name="Cozijnsen A.J."/>
            <person name="Ciuffetti L.M."/>
            <person name="Degrave A."/>
            <person name="Dilmaghani A."/>
            <person name="Duret L."/>
            <person name="Fudal I."/>
            <person name="Goodwin S.B."/>
            <person name="Gout L."/>
            <person name="Glaser N."/>
            <person name="Linglin J."/>
            <person name="Kema G.H.J."/>
            <person name="Lapalu N."/>
            <person name="Lawrence C.B."/>
            <person name="May K."/>
            <person name="Meyer M."/>
            <person name="Ollivier B."/>
            <person name="Poulain J."/>
            <person name="Schoch C.L."/>
            <person name="Simon A."/>
            <person name="Spatafora J.W."/>
            <person name="Stachowiak A."/>
            <person name="Turgeon B.G."/>
            <person name="Tyler B.M."/>
            <person name="Vincent D."/>
            <person name="Weissenbach J."/>
            <person name="Amselem J."/>
            <person name="Quesneville H."/>
            <person name="Oliver R.P."/>
            <person name="Wincker P."/>
            <person name="Balesdent M.-H."/>
            <person name="Howlett B.J."/>
        </authorList>
    </citation>
    <scope>NUCLEOTIDE SEQUENCE [LARGE SCALE GENOMIC DNA]</scope>
    <source>
        <strain evidence="6">JN3 / isolate v23.1.3 / race Av1-4-5-6-7-8</strain>
    </source>
</reference>
<keyword evidence="1 2" id="KW-0694">RNA-binding</keyword>
<feature type="compositionally biased region" description="Low complexity" evidence="3">
    <location>
        <begin position="482"/>
        <end position="493"/>
    </location>
</feature>
<dbReference type="Proteomes" id="UP000002668">
    <property type="component" value="Genome"/>
</dbReference>
<keyword evidence="6" id="KW-1185">Reference proteome</keyword>
<evidence type="ECO:0000256" key="3">
    <source>
        <dbReference type="SAM" id="MobiDB-lite"/>
    </source>
</evidence>